<keyword evidence="4 11" id="KW-0479">Metal-binding</keyword>
<feature type="binding site" evidence="11">
    <location>
        <position position="52"/>
    </location>
    <ligand>
        <name>[4Fe-4S] cluster</name>
        <dbReference type="ChEBI" id="CHEBI:49883"/>
    </ligand>
</feature>
<keyword evidence="9 11" id="KW-1015">Disulfide bond</keyword>
<keyword evidence="5 11" id="KW-0408">Iron</keyword>
<protein>
    <recommendedName>
        <fullName evidence="11">Transcriptional regulator WhiB</fullName>
    </recommendedName>
</protein>
<feature type="binding site" evidence="11">
    <location>
        <position position="46"/>
    </location>
    <ligand>
        <name>[4Fe-4S] cluster</name>
        <dbReference type="ChEBI" id="CHEBI:49883"/>
    </ligand>
</feature>
<comment type="subcellular location">
    <subcellularLocation>
        <location evidence="1 11">Cytoplasm</location>
    </subcellularLocation>
</comment>
<dbReference type="PROSITE" id="PS51674">
    <property type="entry name" value="4FE4S_WBL"/>
    <property type="match status" value="1"/>
</dbReference>
<evidence type="ECO:0000259" key="12">
    <source>
        <dbReference type="PROSITE" id="PS51674"/>
    </source>
</evidence>
<evidence type="ECO:0000256" key="7">
    <source>
        <dbReference type="ARBA" id="ARBA00023015"/>
    </source>
</evidence>
<dbReference type="GO" id="GO:0003677">
    <property type="term" value="F:DNA binding"/>
    <property type="evidence" value="ECO:0007669"/>
    <property type="project" value="UniProtKB-UniRule"/>
</dbReference>
<comment type="function">
    <text evidence="11">Acts as a transcriptional regulator. Probably redox-responsive. The apo- but not holo-form probably binds DNA.</text>
</comment>
<comment type="PTM">
    <text evidence="11">Upon Fe-S cluster removal intramolecular disulfide bonds are formed.</text>
</comment>
<feature type="domain" description="4Fe-4S Wbl-type" evidence="12">
    <location>
        <begin position="14"/>
        <end position="76"/>
    </location>
</feature>
<comment type="caution">
    <text evidence="13">The sequence shown here is derived from an EMBL/GenBank/DDBJ whole genome shotgun (WGS) entry which is preliminary data.</text>
</comment>
<dbReference type="GO" id="GO:0051539">
    <property type="term" value="F:4 iron, 4 sulfur cluster binding"/>
    <property type="evidence" value="ECO:0007669"/>
    <property type="project" value="UniProtKB-UniRule"/>
</dbReference>
<evidence type="ECO:0000256" key="11">
    <source>
        <dbReference type="HAMAP-Rule" id="MF_01479"/>
    </source>
</evidence>
<dbReference type="EMBL" id="JACHVQ010000006">
    <property type="protein sequence ID" value="MBB2894627.1"/>
    <property type="molecule type" value="Genomic_DNA"/>
</dbReference>
<evidence type="ECO:0000256" key="9">
    <source>
        <dbReference type="ARBA" id="ARBA00023157"/>
    </source>
</evidence>
<comment type="PTM">
    <text evidence="11">The Fe-S cluster can be nitrosylated by nitric oxide (NO).</text>
</comment>
<evidence type="ECO:0000256" key="8">
    <source>
        <dbReference type="ARBA" id="ARBA00023125"/>
    </source>
</evidence>
<dbReference type="GO" id="GO:0045454">
    <property type="term" value="P:cell redox homeostasis"/>
    <property type="evidence" value="ECO:0007669"/>
    <property type="project" value="TreeGrafter"/>
</dbReference>
<accession>A0A839NBN7</accession>
<evidence type="ECO:0000256" key="6">
    <source>
        <dbReference type="ARBA" id="ARBA00023014"/>
    </source>
</evidence>
<keyword evidence="11" id="KW-0963">Cytoplasm</keyword>
<name>A0A839NBN7_9MICO</name>
<evidence type="ECO:0000313" key="14">
    <source>
        <dbReference type="Proteomes" id="UP000559182"/>
    </source>
</evidence>
<organism evidence="13 14">
    <name type="scientific">Flexivirga oryzae</name>
    <dbReference type="NCBI Taxonomy" id="1794944"/>
    <lineage>
        <taxon>Bacteria</taxon>
        <taxon>Bacillati</taxon>
        <taxon>Actinomycetota</taxon>
        <taxon>Actinomycetes</taxon>
        <taxon>Micrococcales</taxon>
        <taxon>Dermacoccaceae</taxon>
        <taxon>Flexivirga</taxon>
    </lineage>
</organism>
<dbReference type="InterPro" id="IPR003482">
    <property type="entry name" value="Whib"/>
</dbReference>
<feature type="binding site" evidence="11">
    <location>
        <position position="43"/>
    </location>
    <ligand>
        <name>[4Fe-4S] cluster</name>
        <dbReference type="ChEBI" id="CHEBI:49883"/>
    </ligand>
</feature>
<reference evidence="13 14" key="1">
    <citation type="submission" date="2020-08" db="EMBL/GenBank/DDBJ databases">
        <title>Sequencing the genomes of 1000 actinobacteria strains.</title>
        <authorList>
            <person name="Klenk H.-P."/>
        </authorList>
    </citation>
    <scope>NUCLEOTIDE SEQUENCE [LARGE SCALE GENOMIC DNA]</scope>
    <source>
        <strain evidence="13 14">DSM 105369</strain>
    </source>
</reference>
<keyword evidence="8 11" id="KW-0238">DNA-binding</keyword>
<dbReference type="GO" id="GO:0035731">
    <property type="term" value="F:dinitrosyl-iron complex binding"/>
    <property type="evidence" value="ECO:0007669"/>
    <property type="project" value="UniProtKB-UniRule"/>
</dbReference>
<comment type="similarity">
    <text evidence="2 11">Belongs to the WhiB family.</text>
</comment>
<dbReference type="GO" id="GO:0047134">
    <property type="term" value="F:protein-disulfide reductase [NAD(P)H] activity"/>
    <property type="evidence" value="ECO:0007669"/>
    <property type="project" value="TreeGrafter"/>
</dbReference>
<comment type="cofactor">
    <cofactor evidence="11">
        <name>[4Fe-4S] cluster</name>
        <dbReference type="ChEBI" id="CHEBI:49883"/>
    </cofactor>
    <text evidence="11">Binds 1 [4Fe-4S] cluster per subunit. Following nitrosylation of the [4Fe-4S] cluster binds 1 [4Fe-8(NO)] cluster per subunit.</text>
</comment>
<dbReference type="RefSeq" id="WP_183323056.1">
    <property type="nucleotide sequence ID" value="NZ_JACHVQ010000006.1"/>
</dbReference>
<evidence type="ECO:0000256" key="5">
    <source>
        <dbReference type="ARBA" id="ARBA00023004"/>
    </source>
</evidence>
<evidence type="ECO:0000256" key="2">
    <source>
        <dbReference type="ARBA" id="ARBA00006597"/>
    </source>
</evidence>
<evidence type="ECO:0000256" key="10">
    <source>
        <dbReference type="ARBA" id="ARBA00023163"/>
    </source>
</evidence>
<evidence type="ECO:0000256" key="1">
    <source>
        <dbReference type="ARBA" id="ARBA00004496"/>
    </source>
</evidence>
<gene>
    <name evidence="11" type="primary">whiB</name>
    <name evidence="13" type="ORF">FHU39_004673</name>
</gene>
<keyword evidence="3 11" id="KW-0004">4Fe-4S</keyword>
<dbReference type="PANTHER" id="PTHR38839">
    <property type="entry name" value="TRANSCRIPTIONAL REGULATOR WHID-RELATED"/>
    <property type="match status" value="1"/>
</dbReference>
<proteinExistence type="inferred from homology"/>
<evidence type="ECO:0000313" key="13">
    <source>
        <dbReference type="EMBL" id="MBB2894627.1"/>
    </source>
</evidence>
<dbReference type="InterPro" id="IPR034768">
    <property type="entry name" value="4FE4S_WBL"/>
</dbReference>
<evidence type="ECO:0000256" key="4">
    <source>
        <dbReference type="ARBA" id="ARBA00022723"/>
    </source>
</evidence>
<keyword evidence="14" id="KW-1185">Reference proteome</keyword>
<keyword evidence="10 11" id="KW-0804">Transcription</keyword>
<dbReference type="HAMAP" id="MF_01479">
    <property type="entry name" value="WhiB"/>
    <property type="match status" value="1"/>
</dbReference>
<dbReference type="GO" id="GO:0045892">
    <property type="term" value="P:negative regulation of DNA-templated transcription"/>
    <property type="evidence" value="ECO:0007669"/>
    <property type="project" value="TreeGrafter"/>
</dbReference>
<dbReference type="GO" id="GO:0046872">
    <property type="term" value="F:metal ion binding"/>
    <property type="evidence" value="ECO:0007669"/>
    <property type="project" value="UniProtKB-KW"/>
</dbReference>
<keyword evidence="6 11" id="KW-0411">Iron-sulfur</keyword>
<evidence type="ECO:0000256" key="3">
    <source>
        <dbReference type="ARBA" id="ARBA00022485"/>
    </source>
</evidence>
<dbReference type="Pfam" id="PF02467">
    <property type="entry name" value="Whib"/>
    <property type="match status" value="1"/>
</dbReference>
<dbReference type="AlphaFoldDB" id="A0A839NBN7"/>
<dbReference type="Proteomes" id="UP000559182">
    <property type="component" value="Unassembled WGS sequence"/>
</dbReference>
<feature type="binding site" evidence="11">
    <location>
        <position position="15"/>
    </location>
    <ligand>
        <name>[4Fe-4S] cluster</name>
        <dbReference type="ChEBI" id="CHEBI:49883"/>
    </ligand>
</feature>
<keyword evidence="7 11" id="KW-0805">Transcription regulation</keyword>
<dbReference type="GO" id="GO:0005737">
    <property type="term" value="C:cytoplasm"/>
    <property type="evidence" value="ECO:0007669"/>
    <property type="project" value="UniProtKB-SubCell"/>
</dbReference>
<sequence length="87" mass="9674">MLTDPDDDWRRNAACRGLNSDLFFPVGTTGPALAQTERAKAICRTCPVAAQCLEAALAHGEDDGIWGGMTPEERRRLRYLRRRRASA</sequence>